<evidence type="ECO:0000313" key="2">
    <source>
        <dbReference type="EMBL" id="ABE63791.1"/>
    </source>
</evidence>
<dbReference type="OrthoDB" id="6653642at2"/>
<name>Q1QJ06_NITHX</name>
<keyword evidence="3" id="KW-1185">Reference proteome</keyword>
<dbReference type="InterPro" id="IPR029044">
    <property type="entry name" value="Nucleotide-diphossugar_trans"/>
</dbReference>
<reference evidence="2 3" key="1">
    <citation type="submission" date="2006-03" db="EMBL/GenBank/DDBJ databases">
        <title>Complete sequence of chromosome of Nitrobacter hamburgensis X14.</title>
        <authorList>
            <consortium name="US DOE Joint Genome Institute"/>
            <person name="Copeland A."/>
            <person name="Lucas S."/>
            <person name="Lapidus A."/>
            <person name="Barry K."/>
            <person name="Detter J.C."/>
            <person name="Glavina del Rio T."/>
            <person name="Hammon N."/>
            <person name="Israni S."/>
            <person name="Dalin E."/>
            <person name="Tice H."/>
            <person name="Pitluck S."/>
            <person name="Chain P."/>
            <person name="Malfatti S."/>
            <person name="Shin M."/>
            <person name="Vergez L."/>
            <person name="Schmutz J."/>
            <person name="Larimer F."/>
            <person name="Land M."/>
            <person name="Hauser L."/>
            <person name="Kyrpides N."/>
            <person name="Ivanova N."/>
            <person name="Ward B."/>
            <person name="Arp D."/>
            <person name="Klotz M."/>
            <person name="Stein L."/>
            <person name="O'Mullan G."/>
            <person name="Starkenburg S."/>
            <person name="Sayavedra L."/>
            <person name="Poret-Peterson A.T."/>
            <person name="Gentry M.E."/>
            <person name="Bruce D."/>
            <person name="Richardson P."/>
        </authorList>
    </citation>
    <scope>NUCLEOTIDE SEQUENCE [LARGE SCALE GENOMIC DNA]</scope>
    <source>
        <strain evidence="3">DSM 10229 / NCIMB 13809 / X14</strain>
    </source>
</reference>
<dbReference type="Gene3D" id="3.90.550.10">
    <property type="entry name" value="Spore Coat Polysaccharide Biosynthesis Protein SpsA, Chain A"/>
    <property type="match status" value="1"/>
</dbReference>
<dbReference type="InterPro" id="IPR001173">
    <property type="entry name" value="Glyco_trans_2-like"/>
</dbReference>
<dbReference type="InterPro" id="IPR050834">
    <property type="entry name" value="Glycosyltransf_2"/>
</dbReference>
<dbReference type="PANTHER" id="PTHR43685:SF2">
    <property type="entry name" value="GLYCOSYLTRANSFERASE 2-LIKE DOMAIN-CONTAINING PROTEIN"/>
    <property type="match status" value="1"/>
</dbReference>
<feature type="domain" description="Glycosyltransferase 2-like" evidence="1">
    <location>
        <begin position="9"/>
        <end position="130"/>
    </location>
</feature>
<dbReference type="eggNOG" id="COG1216">
    <property type="taxonomic scope" value="Bacteria"/>
</dbReference>
<sequence>MDSDGPLISVVIPHLNQAGDLGACLASLQSQRLSPALFEIIVIDNGSTSPPVEVMARYPSARLLHEPEPGPGPARNAGVRHATGEILAFIDADCRADPDWLLNVAQALRSLPGKTIVGGDVRIWPRNKETLTAVEAYESVFGFRNKLYIERHGYSITANLSARRADLDKIEPFVGIQFAEDMEWGERARSAGFQFHFLPNAIVFHPARRSLRELCVKWDRQIQHYLNMAQGKPAWKLRWVLRSVAVLGSPIIDLATVVSSDRIHGVTTRLKAIMILVAIRAHRARKMLSLLRQSNTVLWNRSAGV</sequence>
<accession>Q1QJ06</accession>
<gene>
    <name evidence="2" type="ordered locus">Nham_3045</name>
</gene>
<dbReference type="SUPFAM" id="SSF53448">
    <property type="entry name" value="Nucleotide-diphospho-sugar transferases"/>
    <property type="match status" value="1"/>
</dbReference>
<protein>
    <submittedName>
        <fullName evidence="2">Glycosyl transferase, family 2</fullName>
    </submittedName>
</protein>
<dbReference type="GO" id="GO:0016740">
    <property type="term" value="F:transferase activity"/>
    <property type="evidence" value="ECO:0007669"/>
    <property type="project" value="UniProtKB-KW"/>
</dbReference>
<dbReference type="HOGENOM" id="CLU_025996_19_6_5"/>
<dbReference type="STRING" id="323097.Nham_3045"/>
<evidence type="ECO:0000259" key="1">
    <source>
        <dbReference type="Pfam" id="PF00535"/>
    </source>
</evidence>
<dbReference type="Pfam" id="PF00535">
    <property type="entry name" value="Glycos_transf_2"/>
    <property type="match status" value="1"/>
</dbReference>
<dbReference type="PANTHER" id="PTHR43685">
    <property type="entry name" value="GLYCOSYLTRANSFERASE"/>
    <property type="match status" value="1"/>
</dbReference>
<evidence type="ECO:0000313" key="3">
    <source>
        <dbReference type="Proteomes" id="UP000001953"/>
    </source>
</evidence>
<dbReference type="AlphaFoldDB" id="Q1QJ06"/>
<proteinExistence type="predicted"/>
<dbReference type="Proteomes" id="UP000001953">
    <property type="component" value="Chromosome"/>
</dbReference>
<keyword evidence="2" id="KW-0808">Transferase</keyword>
<dbReference type="KEGG" id="nha:Nham_3045"/>
<dbReference type="RefSeq" id="WP_011511451.1">
    <property type="nucleotide sequence ID" value="NC_007964.1"/>
</dbReference>
<organism evidence="2 3">
    <name type="scientific">Nitrobacter hamburgensis (strain DSM 10229 / NCIMB 13809 / X14)</name>
    <dbReference type="NCBI Taxonomy" id="323097"/>
    <lineage>
        <taxon>Bacteria</taxon>
        <taxon>Pseudomonadati</taxon>
        <taxon>Pseudomonadota</taxon>
        <taxon>Alphaproteobacteria</taxon>
        <taxon>Hyphomicrobiales</taxon>
        <taxon>Nitrobacteraceae</taxon>
        <taxon>Nitrobacter</taxon>
    </lineage>
</organism>
<dbReference type="CAZy" id="GT2">
    <property type="family name" value="Glycosyltransferase Family 2"/>
</dbReference>
<dbReference type="EMBL" id="CP000319">
    <property type="protein sequence ID" value="ABE63791.1"/>
    <property type="molecule type" value="Genomic_DNA"/>
</dbReference>